<dbReference type="PANTHER" id="PTHR43768:SF3">
    <property type="entry name" value="TREHALOSE 6-PHOSPHATE PHOSPHATASE"/>
    <property type="match status" value="1"/>
</dbReference>
<dbReference type="UniPathway" id="UPA00299"/>
<dbReference type="InterPro" id="IPR023214">
    <property type="entry name" value="HAD_sf"/>
</dbReference>
<gene>
    <name evidence="3" type="primary">otsB</name>
    <name evidence="3" type="ORF">D3878_05735</name>
</gene>
<dbReference type="InterPro" id="IPR044651">
    <property type="entry name" value="OTSB-like"/>
</dbReference>
<dbReference type="GO" id="GO:0004805">
    <property type="term" value="F:trehalose-phosphatase activity"/>
    <property type="evidence" value="ECO:0007669"/>
    <property type="project" value="UniProtKB-EC"/>
</dbReference>
<comment type="function">
    <text evidence="2">Removes the phosphate from trehalose 6-phosphate to produce free trehalose.</text>
</comment>
<comment type="caution">
    <text evidence="3">The sequence shown here is derived from an EMBL/GenBank/DDBJ whole genome shotgun (WGS) entry which is preliminary data.</text>
</comment>
<comment type="cofactor">
    <cofactor evidence="2">
        <name>Mg(2+)</name>
        <dbReference type="ChEBI" id="CHEBI:18420"/>
    </cofactor>
</comment>
<sequence>MQSLFSAAGRARLDSIVQPGVLCAFDFDGTLAPITSEPGHARMPPDVLQRLLSLSSLTPIAILSGRSLADIRARLGFDPPYVVGNHGLEGMADEAELAAHAALCRAWRAQLERWLAQEPVRGTGILIEDKHYSLSLHYRGAPDHAASLAWLTALAAQLAPTPRMVGGKCVLNLLPPGVADKGSALRELLRRSGAPGAIYVGDDVTDEAVFRLRRAGLLSVRVECIDGSAAEFCIARHADIGRLLDELTSRLRHLETAKAAQLAGPGHAHGL</sequence>
<evidence type="ECO:0000256" key="2">
    <source>
        <dbReference type="RuleBase" id="RU361117"/>
    </source>
</evidence>
<accession>A0A3A3FZN7</accession>
<dbReference type="PANTHER" id="PTHR43768">
    <property type="entry name" value="TREHALOSE 6-PHOSPHATE PHOSPHATASE"/>
    <property type="match status" value="1"/>
</dbReference>
<dbReference type="EC" id="3.1.3.12" evidence="2"/>
<dbReference type="GO" id="GO:0046872">
    <property type="term" value="F:metal ion binding"/>
    <property type="evidence" value="ECO:0007669"/>
    <property type="project" value="UniProtKB-KW"/>
</dbReference>
<proteinExistence type="inferred from homology"/>
<evidence type="ECO:0000313" key="3">
    <source>
        <dbReference type="EMBL" id="RJG01144.1"/>
    </source>
</evidence>
<dbReference type="AlphaFoldDB" id="A0A3A3FZN7"/>
<dbReference type="InterPro" id="IPR036412">
    <property type="entry name" value="HAD-like_sf"/>
</dbReference>
<comment type="pathway">
    <text evidence="2">Glycan biosynthesis; trehalose biosynthesis.</text>
</comment>
<evidence type="ECO:0000256" key="1">
    <source>
        <dbReference type="ARBA" id="ARBA00022801"/>
    </source>
</evidence>
<dbReference type="InterPro" id="IPR003337">
    <property type="entry name" value="Trehalose_PPase"/>
</dbReference>
<dbReference type="Pfam" id="PF02358">
    <property type="entry name" value="Trehalose_PPase"/>
    <property type="match status" value="1"/>
</dbReference>
<dbReference type="NCBIfam" id="TIGR00685">
    <property type="entry name" value="T6PP"/>
    <property type="match status" value="1"/>
</dbReference>
<reference evidence="4" key="1">
    <citation type="submission" date="2018-09" db="EMBL/GenBank/DDBJ databases">
        <authorList>
            <person name="Zhu H."/>
        </authorList>
    </citation>
    <scope>NUCLEOTIDE SEQUENCE [LARGE SCALE GENOMIC DNA]</scope>
    <source>
        <strain evidence="4">K1S02-23</strain>
    </source>
</reference>
<organism evidence="3 4">
    <name type="scientific">Noviherbaspirillum sedimenti</name>
    <dbReference type="NCBI Taxonomy" id="2320865"/>
    <lineage>
        <taxon>Bacteria</taxon>
        <taxon>Pseudomonadati</taxon>
        <taxon>Pseudomonadota</taxon>
        <taxon>Betaproteobacteria</taxon>
        <taxon>Burkholderiales</taxon>
        <taxon>Oxalobacteraceae</taxon>
        <taxon>Noviherbaspirillum</taxon>
    </lineage>
</organism>
<dbReference type="GO" id="GO:0005992">
    <property type="term" value="P:trehalose biosynthetic process"/>
    <property type="evidence" value="ECO:0007669"/>
    <property type="project" value="UniProtKB-UniPathway"/>
</dbReference>
<keyword evidence="4" id="KW-1185">Reference proteome</keyword>
<comment type="catalytic activity">
    <reaction evidence="2">
        <text>alpha,alpha-trehalose 6-phosphate + H2O = alpha,alpha-trehalose + phosphate</text>
        <dbReference type="Rhea" id="RHEA:23420"/>
        <dbReference type="ChEBI" id="CHEBI:15377"/>
        <dbReference type="ChEBI" id="CHEBI:16551"/>
        <dbReference type="ChEBI" id="CHEBI:43474"/>
        <dbReference type="ChEBI" id="CHEBI:58429"/>
        <dbReference type="EC" id="3.1.3.12"/>
    </reaction>
</comment>
<dbReference type="SUPFAM" id="SSF56784">
    <property type="entry name" value="HAD-like"/>
    <property type="match status" value="1"/>
</dbReference>
<dbReference type="Gene3D" id="3.40.50.1000">
    <property type="entry name" value="HAD superfamily/HAD-like"/>
    <property type="match status" value="1"/>
</dbReference>
<keyword evidence="2" id="KW-0460">Magnesium</keyword>
<name>A0A3A3FZN7_9BURK</name>
<dbReference type="RefSeq" id="WP_119784594.1">
    <property type="nucleotide sequence ID" value="NZ_QYUQ01000002.1"/>
</dbReference>
<protein>
    <recommendedName>
        <fullName evidence="2">Trehalose 6-phosphate phosphatase</fullName>
        <ecNumber evidence="2">3.1.3.12</ecNumber>
    </recommendedName>
</protein>
<dbReference type="EMBL" id="QYUQ01000002">
    <property type="protein sequence ID" value="RJG01144.1"/>
    <property type="molecule type" value="Genomic_DNA"/>
</dbReference>
<evidence type="ECO:0000313" key="4">
    <source>
        <dbReference type="Proteomes" id="UP000266327"/>
    </source>
</evidence>
<dbReference type="OrthoDB" id="9814913at2"/>
<dbReference type="Gene3D" id="3.30.70.1020">
    <property type="entry name" value="Trehalose-6-phosphate phosphatase related protein, domain 2"/>
    <property type="match status" value="1"/>
</dbReference>
<keyword evidence="2" id="KW-0479">Metal-binding</keyword>
<comment type="similarity">
    <text evidence="2">Belongs to the trehalose phosphatase family.</text>
</comment>
<keyword evidence="1 2" id="KW-0378">Hydrolase</keyword>
<dbReference type="Proteomes" id="UP000266327">
    <property type="component" value="Unassembled WGS sequence"/>
</dbReference>